<dbReference type="SMR" id="A0A067DUV0"/>
<evidence type="ECO:0000256" key="1">
    <source>
        <dbReference type="ARBA" id="ARBA00022737"/>
    </source>
</evidence>
<evidence type="ECO:0000313" key="5">
    <source>
        <dbReference type="Proteomes" id="UP000027120"/>
    </source>
</evidence>
<feature type="domain" description="PROP1-like PPR" evidence="3">
    <location>
        <begin position="229"/>
        <end position="375"/>
    </location>
</feature>
<dbReference type="NCBIfam" id="TIGR00756">
    <property type="entry name" value="PPR"/>
    <property type="match status" value="5"/>
</dbReference>
<reference evidence="4 5" key="1">
    <citation type="submission" date="2014-04" db="EMBL/GenBank/DDBJ databases">
        <authorList>
            <consortium name="International Citrus Genome Consortium"/>
            <person name="Gmitter F."/>
            <person name="Chen C."/>
            <person name="Farmerie W."/>
            <person name="Harkins T."/>
            <person name="Desany B."/>
            <person name="Mohiuddin M."/>
            <person name="Kodira C."/>
            <person name="Borodovsky M."/>
            <person name="Lomsadze A."/>
            <person name="Burns P."/>
            <person name="Jenkins J."/>
            <person name="Prochnik S."/>
            <person name="Shu S."/>
            <person name="Chapman J."/>
            <person name="Pitluck S."/>
            <person name="Schmutz J."/>
            <person name="Rokhsar D."/>
        </authorList>
    </citation>
    <scope>NUCLEOTIDE SEQUENCE</scope>
</reference>
<dbReference type="Pfam" id="PF17177">
    <property type="entry name" value="PPR_long"/>
    <property type="match status" value="1"/>
</dbReference>
<dbReference type="FunFam" id="1.25.40.10:FF:000542">
    <property type="entry name" value="Pentatricopeptide repeat-containing protein MRL1, chloroplastic isoform X1"/>
    <property type="match status" value="1"/>
</dbReference>
<name>A0A067DUV0_CITSI</name>
<dbReference type="PANTHER" id="PTHR47935:SF1">
    <property type="entry name" value="PENTATRICOPEPTIDE REPEAT-CONTAINING PROTEIN MRL1, CHLOROPLASTIC"/>
    <property type="match status" value="1"/>
</dbReference>
<feature type="repeat" description="PPR" evidence="2">
    <location>
        <begin position="225"/>
        <end position="259"/>
    </location>
</feature>
<dbReference type="InterPro" id="IPR053303">
    <property type="entry name" value="Chloroplast_PPR"/>
</dbReference>
<dbReference type="AlphaFoldDB" id="A0A067DUV0"/>
<feature type="repeat" description="PPR" evidence="2">
    <location>
        <begin position="295"/>
        <end position="329"/>
    </location>
</feature>
<dbReference type="Gene3D" id="1.25.40.10">
    <property type="entry name" value="Tetratricopeptide repeat domain"/>
    <property type="match status" value="3"/>
</dbReference>
<accession>A0A067DUV0</accession>
<dbReference type="FunFam" id="1.25.40.10:FF:000678">
    <property type="entry name" value="Pentatricopeptide repeat-containing protein MRL1 chloroplastic"/>
    <property type="match status" value="1"/>
</dbReference>
<dbReference type="Pfam" id="PF01535">
    <property type="entry name" value="PPR"/>
    <property type="match status" value="2"/>
</dbReference>
<evidence type="ECO:0000256" key="2">
    <source>
        <dbReference type="PROSITE-ProRule" id="PRU00708"/>
    </source>
</evidence>
<evidence type="ECO:0000259" key="3">
    <source>
        <dbReference type="Pfam" id="PF17177"/>
    </source>
</evidence>
<proteinExistence type="predicted"/>
<dbReference type="PANTHER" id="PTHR47935">
    <property type="entry name" value="PENTATRICOPEPTIDE REPEAT-CONTAINING PROTEIN MRL1, CHLOROPLASTIC"/>
    <property type="match status" value="1"/>
</dbReference>
<gene>
    <name evidence="4" type="ORF">CISIN_1g005129mg</name>
</gene>
<keyword evidence="5" id="KW-1185">Reference proteome</keyword>
<dbReference type="Pfam" id="PF13041">
    <property type="entry name" value="PPR_2"/>
    <property type="match status" value="1"/>
</dbReference>
<dbReference type="EMBL" id="KK785433">
    <property type="protein sequence ID" value="KDO42797.1"/>
    <property type="molecule type" value="Genomic_DNA"/>
</dbReference>
<dbReference type="PROSITE" id="PS51375">
    <property type="entry name" value="PPR"/>
    <property type="match status" value="7"/>
</dbReference>
<feature type="repeat" description="PPR" evidence="2">
    <location>
        <begin position="330"/>
        <end position="364"/>
    </location>
</feature>
<dbReference type="InterPro" id="IPR033443">
    <property type="entry name" value="PROP1-like_PPR_dom"/>
</dbReference>
<feature type="repeat" description="PPR" evidence="2">
    <location>
        <begin position="153"/>
        <end position="187"/>
    </location>
</feature>
<dbReference type="InterPro" id="IPR011990">
    <property type="entry name" value="TPR-like_helical_dom_sf"/>
</dbReference>
<protein>
    <recommendedName>
        <fullName evidence="3">PROP1-like PPR domain-containing protein</fullName>
    </recommendedName>
</protein>
<feature type="repeat" description="PPR" evidence="2">
    <location>
        <begin position="365"/>
        <end position="399"/>
    </location>
</feature>
<sequence length="670" mass="74014">MQDGGKNMLQFPYPNGKHANYAHDVSEQLHSYNRLIRQGRISECIDLLEDMERKGLLDMDKVYHARFFNVCKSQKAIKEAFRFFKLVPNPTLSTFNMLMSVCASSKDSEGAFQVLRLVQEAGLKADCKLYTTLITTCAKSGKVDAMFENVKPDRVVFNALITACGQSGAVDRAFDVLAEMNAEVHPVDPDHITIGALMKACANAGQVDRAREVYKMIHKYNIKGTPEVYTIAINCCSQTGDWEFACSVYDDMTKKGVIPDEVFLSALIDFAGHAGKVEAAFEILQEAKNQGISVGIISYSSLMGACSNAKNWQKALELYEHMKSIKLKPTVSTMNALITALCDGDQLPKTMEVLSDMKSLGLCPNTITYSILLVACERKDDVEVGLMLLSQAKEDGVIPNLVMFKCIIGMCSRRYEKARTLNEHVLSFNSGRPQIENKWTSLALMVYREAIVAGTIPTVEVVSKVLGCLQLPYNADIRERLVENLGVSADALKRSNLCSLIDGFGEYDPRAFSLLEEAASFGIVPCVSFKEIPVVVDARKLEIHTAKVYLLTILKGLRHRLAAGAKLPNVNILLPVEKTQIMSVGGEKTIDIAERTTQAIAALLRRLGLPYQGNGSYGKIRINGLALKRWFQPKLASPFSGKPGELSSLQLGKFITHQQRNIRTGNLSLE</sequence>
<dbReference type="Proteomes" id="UP000027120">
    <property type="component" value="Unassembled WGS sequence"/>
</dbReference>
<feature type="repeat" description="PPR" evidence="2">
    <location>
        <begin position="91"/>
        <end position="125"/>
    </location>
</feature>
<feature type="repeat" description="PPR" evidence="2">
    <location>
        <begin position="190"/>
        <end position="224"/>
    </location>
</feature>
<evidence type="ECO:0000313" key="4">
    <source>
        <dbReference type="EMBL" id="KDO42797.1"/>
    </source>
</evidence>
<dbReference type="InterPro" id="IPR002885">
    <property type="entry name" value="PPR_rpt"/>
</dbReference>
<keyword evidence="1" id="KW-0677">Repeat</keyword>
<organism evidence="4 5">
    <name type="scientific">Citrus sinensis</name>
    <name type="common">Sweet orange</name>
    <name type="synonym">Citrus aurantium var. sinensis</name>
    <dbReference type="NCBI Taxonomy" id="2711"/>
    <lineage>
        <taxon>Eukaryota</taxon>
        <taxon>Viridiplantae</taxon>
        <taxon>Streptophyta</taxon>
        <taxon>Embryophyta</taxon>
        <taxon>Tracheophyta</taxon>
        <taxon>Spermatophyta</taxon>
        <taxon>Magnoliopsida</taxon>
        <taxon>eudicotyledons</taxon>
        <taxon>Gunneridae</taxon>
        <taxon>Pentapetalae</taxon>
        <taxon>rosids</taxon>
        <taxon>malvids</taxon>
        <taxon>Sapindales</taxon>
        <taxon>Rutaceae</taxon>
        <taxon>Aurantioideae</taxon>
        <taxon>Citrus</taxon>
    </lineage>
</organism>